<dbReference type="InterPro" id="IPR011989">
    <property type="entry name" value="ARM-like"/>
</dbReference>
<evidence type="ECO:0000256" key="2">
    <source>
        <dbReference type="ARBA" id="ARBA00022448"/>
    </source>
</evidence>
<proteinExistence type="predicted"/>
<evidence type="ECO:0000256" key="4">
    <source>
        <dbReference type="ARBA" id="ARBA00023136"/>
    </source>
</evidence>
<reference evidence="6 7" key="2">
    <citation type="journal article" date="2017" name="Genome Biol.">
        <title>New reference genome sequences of hot pepper reveal the massive evolution of plant disease-resistance genes by retroduplication.</title>
        <authorList>
            <person name="Kim S."/>
            <person name="Park J."/>
            <person name="Yeom S.I."/>
            <person name="Kim Y.M."/>
            <person name="Seo E."/>
            <person name="Kim K.T."/>
            <person name="Kim M.S."/>
            <person name="Lee J.M."/>
            <person name="Cheong K."/>
            <person name="Shin H.S."/>
            <person name="Kim S.B."/>
            <person name="Han K."/>
            <person name="Lee J."/>
            <person name="Park M."/>
            <person name="Lee H.A."/>
            <person name="Lee H.Y."/>
            <person name="Lee Y."/>
            <person name="Oh S."/>
            <person name="Lee J.H."/>
            <person name="Choi E."/>
            <person name="Choi E."/>
            <person name="Lee S.E."/>
            <person name="Jeon J."/>
            <person name="Kim H."/>
            <person name="Choi G."/>
            <person name="Song H."/>
            <person name="Lee J."/>
            <person name="Lee S.C."/>
            <person name="Kwon J.K."/>
            <person name="Lee H.Y."/>
            <person name="Koo N."/>
            <person name="Hong Y."/>
            <person name="Kim R.W."/>
            <person name="Kang W.H."/>
            <person name="Huh J.H."/>
            <person name="Kang B.C."/>
            <person name="Yang T.J."/>
            <person name="Lee Y.H."/>
            <person name="Bennetzen J.L."/>
            <person name="Choi D."/>
        </authorList>
    </citation>
    <scope>NUCLEOTIDE SEQUENCE [LARGE SCALE GENOMIC DNA]</scope>
    <source>
        <strain evidence="7">cv. CM334</strain>
    </source>
</reference>
<keyword evidence="2" id="KW-0813">Transport</keyword>
<dbReference type="GO" id="GO:0015031">
    <property type="term" value="P:protein transport"/>
    <property type="evidence" value="ECO:0007669"/>
    <property type="project" value="UniProtKB-KW"/>
</dbReference>
<evidence type="ECO:0000256" key="1">
    <source>
        <dbReference type="ARBA" id="ARBA00004308"/>
    </source>
</evidence>
<dbReference type="Gramene" id="PHT81021">
    <property type="protein sequence ID" value="PHT81021"/>
    <property type="gene ID" value="T459_14036"/>
</dbReference>
<organism evidence="6 7">
    <name type="scientific">Capsicum annuum</name>
    <name type="common">Capsicum pepper</name>
    <dbReference type="NCBI Taxonomy" id="4072"/>
    <lineage>
        <taxon>Eukaryota</taxon>
        <taxon>Viridiplantae</taxon>
        <taxon>Streptophyta</taxon>
        <taxon>Embryophyta</taxon>
        <taxon>Tracheophyta</taxon>
        <taxon>Spermatophyta</taxon>
        <taxon>Magnoliopsida</taxon>
        <taxon>eudicotyledons</taxon>
        <taxon>Gunneridae</taxon>
        <taxon>Pentapetalae</taxon>
        <taxon>asterids</taxon>
        <taxon>lamiids</taxon>
        <taxon>Solanales</taxon>
        <taxon>Solanaceae</taxon>
        <taxon>Solanoideae</taxon>
        <taxon>Capsiceae</taxon>
        <taxon>Capsicum</taxon>
    </lineage>
</organism>
<comment type="subcellular location">
    <subcellularLocation>
        <location evidence="1">Endomembrane system</location>
    </subcellularLocation>
</comment>
<name>A0A2G2ZGI8_CAPAN</name>
<sequence>MEFVETTEVAKAEELSDDDPYVCKTVAICVAKLYDINVELVEDRDFLDALKDLISNNNPMVATNVVAVLVEIQETSSRPIFEITSHTLLKFLSALNECTDFRFQTRKQTL</sequence>
<keyword evidence="4" id="KW-0472">Membrane</keyword>
<dbReference type="PANTHER" id="PTHR11134">
    <property type="entry name" value="ADAPTOR COMPLEX SUBUNIT BETA FAMILY MEMBER"/>
    <property type="match status" value="1"/>
</dbReference>
<gene>
    <name evidence="6" type="ORF">T459_14036</name>
</gene>
<feature type="domain" description="Condensin complex subunit 1 C-terminal" evidence="5">
    <location>
        <begin position="6"/>
        <end position="104"/>
    </location>
</feature>
<protein>
    <recommendedName>
        <fullName evidence="5">Condensin complex subunit 1 C-terminal domain-containing protein</fullName>
    </recommendedName>
</protein>
<dbReference type="Proteomes" id="UP000222542">
    <property type="component" value="Unassembled WGS sequence"/>
</dbReference>
<dbReference type="Pfam" id="PF12717">
    <property type="entry name" value="Cnd1"/>
    <property type="match status" value="1"/>
</dbReference>
<evidence type="ECO:0000313" key="6">
    <source>
        <dbReference type="EMBL" id="PHT81021.1"/>
    </source>
</evidence>
<dbReference type="InterPro" id="IPR032682">
    <property type="entry name" value="Cnd1_C"/>
</dbReference>
<evidence type="ECO:0000259" key="5">
    <source>
        <dbReference type="Pfam" id="PF12717"/>
    </source>
</evidence>
<dbReference type="GO" id="GO:0016192">
    <property type="term" value="P:vesicle-mediated transport"/>
    <property type="evidence" value="ECO:0007669"/>
    <property type="project" value="InterPro"/>
</dbReference>
<dbReference type="InterPro" id="IPR016024">
    <property type="entry name" value="ARM-type_fold"/>
</dbReference>
<dbReference type="Gene3D" id="1.25.10.10">
    <property type="entry name" value="Leucine-rich Repeat Variant"/>
    <property type="match status" value="1"/>
</dbReference>
<dbReference type="EMBL" id="AYRZ02000005">
    <property type="protein sequence ID" value="PHT81021.1"/>
    <property type="molecule type" value="Genomic_DNA"/>
</dbReference>
<evidence type="ECO:0000256" key="3">
    <source>
        <dbReference type="ARBA" id="ARBA00022927"/>
    </source>
</evidence>
<evidence type="ECO:0000313" key="7">
    <source>
        <dbReference type="Proteomes" id="UP000222542"/>
    </source>
</evidence>
<dbReference type="SUPFAM" id="SSF48371">
    <property type="entry name" value="ARM repeat"/>
    <property type="match status" value="1"/>
</dbReference>
<dbReference type="AlphaFoldDB" id="A0A2G2ZGI8"/>
<dbReference type="STRING" id="4072.A0A2G2ZGI8"/>
<accession>A0A2G2ZGI8</accession>
<reference evidence="6 7" key="1">
    <citation type="journal article" date="2014" name="Nat. Genet.">
        <title>Genome sequence of the hot pepper provides insights into the evolution of pungency in Capsicum species.</title>
        <authorList>
            <person name="Kim S."/>
            <person name="Park M."/>
            <person name="Yeom S.I."/>
            <person name="Kim Y.M."/>
            <person name="Lee J.M."/>
            <person name="Lee H.A."/>
            <person name="Seo E."/>
            <person name="Choi J."/>
            <person name="Cheong K."/>
            <person name="Kim K.T."/>
            <person name="Jung K."/>
            <person name="Lee G.W."/>
            <person name="Oh S.K."/>
            <person name="Bae C."/>
            <person name="Kim S.B."/>
            <person name="Lee H.Y."/>
            <person name="Kim S.Y."/>
            <person name="Kim M.S."/>
            <person name="Kang B.C."/>
            <person name="Jo Y.D."/>
            <person name="Yang H.B."/>
            <person name="Jeong H.J."/>
            <person name="Kang W.H."/>
            <person name="Kwon J.K."/>
            <person name="Shin C."/>
            <person name="Lim J.Y."/>
            <person name="Park J.H."/>
            <person name="Huh J.H."/>
            <person name="Kim J.S."/>
            <person name="Kim B.D."/>
            <person name="Cohen O."/>
            <person name="Paran I."/>
            <person name="Suh M.C."/>
            <person name="Lee S.B."/>
            <person name="Kim Y.K."/>
            <person name="Shin Y."/>
            <person name="Noh S.J."/>
            <person name="Park J."/>
            <person name="Seo Y.S."/>
            <person name="Kwon S.Y."/>
            <person name="Kim H.A."/>
            <person name="Park J.M."/>
            <person name="Kim H.J."/>
            <person name="Choi S.B."/>
            <person name="Bosland P.W."/>
            <person name="Reeves G."/>
            <person name="Jo S.H."/>
            <person name="Lee B.W."/>
            <person name="Cho H.T."/>
            <person name="Choi H.S."/>
            <person name="Lee M.S."/>
            <person name="Yu Y."/>
            <person name="Do Choi Y."/>
            <person name="Park B.S."/>
            <person name="van Deynze A."/>
            <person name="Ashrafi H."/>
            <person name="Hill T."/>
            <person name="Kim W.T."/>
            <person name="Pai H.S."/>
            <person name="Ahn H.K."/>
            <person name="Yeam I."/>
            <person name="Giovannoni J.J."/>
            <person name="Rose J.K."/>
            <person name="Sorensen I."/>
            <person name="Lee S.J."/>
            <person name="Kim R.W."/>
            <person name="Choi I.Y."/>
            <person name="Choi B.S."/>
            <person name="Lim J.S."/>
            <person name="Lee Y.H."/>
            <person name="Choi D."/>
        </authorList>
    </citation>
    <scope>NUCLEOTIDE SEQUENCE [LARGE SCALE GENOMIC DNA]</scope>
    <source>
        <strain evidence="7">cv. CM334</strain>
    </source>
</reference>
<comment type="caution">
    <text evidence="6">The sequence shown here is derived from an EMBL/GenBank/DDBJ whole genome shotgun (WGS) entry which is preliminary data.</text>
</comment>
<keyword evidence="3" id="KW-0653">Protein transport</keyword>
<dbReference type="InterPro" id="IPR026739">
    <property type="entry name" value="AP_beta"/>
</dbReference>
<keyword evidence="7" id="KW-1185">Reference proteome</keyword>
<dbReference type="GO" id="GO:0012505">
    <property type="term" value="C:endomembrane system"/>
    <property type="evidence" value="ECO:0007669"/>
    <property type="project" value="UniProtKB-SubCell"/>
</dbReference>